<dbReference type="PROSITE" id="PS00133">
    <property type="entry name" value="CARBOXYPEPT_ZN_2"/>
    <property type="match status" value="2"/>
</dbReference>
<keyword evidence="6" id="KW-0378">Hydrolase</keyword>
<dbReference type="InterPro" id="IPR057247">
    <property type="entry name" value="CARBOXYPEPT_ZN_2"/>
</dbReference>
<keyword evidence="8" id="KW-0325">Glycoprotein</keyword>
<feature type="active site" description="Proton donor/acceptor" evidence="9">
    <location>
        <position position="334"/>
    </location>
</feature>
<keyword evidence="5" id="KW-0479">Metal-binding</keyword>
<dbReference type="OrthoDB" id="10249045at2759"/>
<evidence type="ECO:0000256" key="2">
    <source>
        <dbReference type="ARBA" id="ARBA00005988"/>
    </source>
</evidence>
<feature type="transmembrane region" description="Helical" evidence="10">
    <location>
        <begin position="906"/>
        <end position="929"/>
    </location>
</feature>
<dbReference type="GO" id="GO:0016485">
    <property type="term" value="P:protein processing"/>
    <property type="evidence" value="ECO:0007669"/>
    <property type="project" value="TreeGrafter"/>
</dbReference>
<dbReference type="GO" id="GO:0008270">
    <property type="term" value="F:zinc ion binding"/>
    <property type="evidence" value="ECO:0007669"/>
    <property type="project" value="InterPro"/>
</dbReference>
<accession>A0A443R2G8</accession>
<evidence type="ECO:0000256" key="6">
    <source>
        <dbReference type="ARBA" id="ARBA00022801"/>
    </source>
</evidence>
<evidence type="ECO:0000256" key="4">
    <source>
        <dbReference type="ARBA" id="ARBA00022670"/>
    </source>
</evidence>
<dbReference type="PRINTS" id="PR00765">
    <property type="entry name" value="CRBOXYPTASEA"/>
</dbReference>
<comment type="cofactor">
    <cofactor evidence="1">
        <name>Zn(2+)</name>
        <dbReference type="ChEBI" id="CHEBI:29105"/>
    </cofactor>
</comment>
<keyword evidence="4" id="KW-0645">Protease</keyword>
<dbReference type="CDD" id="cd03868">
    <property type="entry name" value="M14_CPD_I"/>
    <property type="match status" value="1"/>
</dbReference>
<dbReference type="InterPro" id="IPR057246">
    <property type="entry name" value="CARBOXYPEPT_ZN_1"/>
</dbReference>
<comment type="caution">
    <text evidence="13">The sequence shown here is derived from an EMBL/GenBank/DDBJ whole genome shotgun (WGS) entry which is preliminary data.</text>
</comment>
<feature type="active site" description="Proton donor/acceptor" evidence="9">
    <location>
        <position position="756"/>
    </location>
</feature>
<feature type="chain" id="PRO_5019517349" evidence="11">
    <location>
        <begin position="34"/>
        <end position="990"/>
    </location>
</feature>
<dbReference type="PANTHER" id="PTHR11532:SF73">
    <property type="entry name" value="CARBOXYPEPTIDASE D"/>
    <property type="match status" value="1"/>
</dbReference>
<dbReference type="AlphaFoldDB" id="A0A443R2G8"/>
<dbReference type="Gene3D" id="2.60.40.1120">
    <property type="entry name" value="Carboxypeptidase-like, regulatory domain"/>
    <property type="match status" value="2"/>
</dbReference>
<feature type="domain" description="Peptidase M14" evidence="12">
    <location>
        <begin position="67"/>
        <end position="364"/>
    </location>
</feature>
<evidence type="ECO:0000256" key="7">
    <source>
        <dbReference type="ARBA" id="ARBA00022833"/>
    </source>
</evidence>
<dbReference type="Proteomes" id="UP000285301">
    <property type="component" value="Unassembled WGS sequence"/>
</dbReference>
<dbReference type="CDD" id="cd11308">
    <property type="entry name" value="Peptidase_M14NE-CP-C_like"/>
    <property type="match status" value="2"/>
</dbReference>
<evidence type="ECO:0000256" key="10">
    <source>
        <dbReference type="SAM" id="Phobius"/>
    </source>
</evidence>
<dbReference type="FunFam" id="2.60.40.1120:FF:000004">
    <property type="entry name" value="Carboxypeptidase E"/>
    <property type="match status" value="1"/>
</dbReference>
<dbReference type="GO" id="GO:0004181">
    <property type="term" value="F:metallocarboxypeptidase activity"/>
    <property type="evidence" value="ECO:0007669"/>
    <property type="project" value="InterPro"/>
</dbReference>
<keyword evidence="3 13" id="KW-0121">Carboxypeptidase</keyword>
<keyword evidence="10" id="KW-1133">Transmembrane helix</keyword>
<keyword evidence="10" id="KW-0472">Membrane</keyword>
<evidence type="ECO:0000256" key="3">
    <source>
        <dbReference type="ARBA" id="ARBA00022645"/>
    </source>
</evidence>
<dbReference type="PANTHER" id="PTHR11532">
    <property type="entry name" value="PROTEASE M14 CARBOXYPEPTIDASE"/>
    <property type="match status" value="1"/>
</dbReference>
<dbReference type="CDD" id="cd03858">
    <property type="entry name" value="M14_CP_N-E_like"/>
    <property type="match status" value="1"/>
</dbReference>
<evidence type="ECO:0000313" key="14">
    <source>
        <dbReference type="Proteomes" id="UP000285301"/>
    </source>
</evidence>
<dbReference type="Gene3D" id="3.40.630.10">
    <property type="entry name" value="Zn peptidases"/>
    <property type="match status" value="2"/>
</dbReference>
<evidence type="ECO:0000259" key="12">
    <source>
        <dbReference type="PROSITE" id="PS52035"/>
    </source>
</evidence>
<keyword evidence="14" id="KW-1185">Reference proteome</keyword>
<evidence type="ECO:0000256" key="9">
    <source>
        <dbReference type="PROSITE-ProRule" id="PRU01379"/>
    </source>
</evidence>
<feature type="signal peptide" evidence="11">
    <location>
        <begin position="1"/>
        <end position="33"/>
    </location>
</feature>
<sequence length="990" mass="113059">MKIRLLQRFHSHHSLVAFLLLSSLSFFLLPVESVETKSRNRNRNFNAIVASETGVKFDHFKSDFVTKYYHQEELTAYLKNVSTVHHNLCQLYSIGTSVNNRQLWVLKITKDTNGRELGKPMFKYVANIHGNEPVGRQLLIFLTDYLLENYQKDRRVTQIIDSTEIHLLYSINPDGFETAEEGDCDGYNISSHRPNANGVDLNRDFPDQFNDAGQDIENLKKRQKETVAVMTWIVSNPFVLSASLHGGSLVASYPFDDSAEHTASGKQSLSPDNAVFKHLALTYSMNHRTMHKGNVCPDDFFENGITNGAKWYDVPGGMQDFNYVYSNCFEITLELSCCKYPFASKLKEEWENNREALLSFIEQVHIGVKGVVRDKESKKPIERAFVKVMGINYNVTTTKNGEFWRLLLNGTYNITIEAIGYETLTLFNVEVDNSHSPKLMEINLIPIESKKPIAHVSEQSKTKSYTNTESSIVSTAKETNSDGFLVPPHFKHHNYVELKRFLETYNQKYKHISRLYSIGKSVQHRELLVMEISDNPGIHEPGEPEFKYVANIHGNEVVGREMLLVLIQLLLEGYSRNETITRLVNSTRIHILPSLNPDGYAFSSEGDCNSEIGRSNAHDVDLNRNFPDQYRNMSKSFEPETEAVMHWLQQYPFVLSASLHGGSLVANYPFDANKDEKEQVYSKSPDDELFKHLALVYSKNHKTMHLGTPCNGECGSKLMNEKFSNGITNGAKWYLIYGGMQDYNYLHSNCFEVTIEMGCFKYPYAKTLPDYWDQNKRALISFMEEVHKGVKGFIFDKNGNPISNATIHVNGINHDVKSSSLGDYWRLLIPGKYNISASKIGYHSETKTVTVEASSATIVNFILKEEFKSLFKLNNTKSIQISTIRDKSNSLKFVHYTTVFGLPRPVFIIITGCFVLSLLIFALCTYNLISSRRYSGYSFHRFNRETSLFDDDDIDYGKKFNIQRYSDGSDSSSEDELYNVHIFKNKEAIS</sequence>
<evidence type="ECO:0000256" key="1">
    <source>
        <dbReference type="ARBA" id="ARBA00001947"/>
    </source>
</evidence>
<dbReference type="PROSITE" id="PS52035">
    <property type="entry name" value="PEPTIDASE_M14"/>
    <property type="match status" value="2"/>
</dbReference>
<dbReference type="Pfam" id="PF00246">
    <property type="entry name" value="Peptidase_M14"/>
    <property type="match status" value="2"/>
</dbReference>
<dbReference type="SMART" id="SM00631">
    <property type="entry name" value="Zn_pept"/>
    <property type="match status" value="2"/>
</dbReference>
<gene>
    <name evidence="13" type="ORF">B4U79_03139</name>
</gene>
<protein>
    <submittedName>
        <fullName evidence="13">Carboxypeptidase D-like protein</fullName>
    </submittedName>
</protein>
<dbReference type="FunFam" id="3.40.630.10:FF:000020">
    <property type="entry name" value="Carboxypeptidase D"/>
    <property type="match status" value="2"/>
</dbReference>
<evidence type="ECO:0000256" key="8">
    <source>
        <dbReference type="ARBA" id="ARBA00023180"/>
    </source>
</evidence>
<keyword evidence="11" id="KW-0732">Signal</keyword>
<dbReference type="InterPro" id="IPR000834">
    <property type="entry name" value="Peptidase_M14"/>
</dbReference>
<evidence type="ECO:0000256" key="11">
    <source>
        <dbReference type="SAM" id="SignalP"/>
    </source>
</evidence>
<dbReference type="Pfam" id="PF13620">
    <property type="entry name" value="CarboxypepD_reg"/>
    <property type="match status" value="2"/>
</dbReference>
<dbReference type="InterPro" id="IPR008969">
    <property type="entry name" value="CarboxyPept-like_regulatory"/>
</dbReference>
<dbReference type="GO" id="GO:0006518">
    <property type="term" value="P:peptide metabolic process"/>
    <property type="evidence" value="ECO:0007669"/>
    <property type="project" value="TreeGrafter"/>
</dbReference>
<name>A0A443R2G8_9ACAR</name>
<dbReference type="GO" id="GO:0005615">
    <property type="term" value="C:extracellular space"/>
    <property type="evidence" value="ECO:0007669"/>
    <property type="project" value="TreeGrafter"/>
</dbReference>
<dbReference type="SUPFAM" id="SSF53187">
    <property type="entry name" value="Zn-dependent exopeptidases"/>
    <property type="match status" value="2"/>
</dbReference>
<evidence type="ECO:0000256" key="5">
    <source>
        <dbReference type="ARBA" id="ARBA00022723"/>
    </source>
</evidence>
<reference evidence="13 14" key="1">
    <citation type="journal article" date="2018" name="Gigascience">
        <title>Genomes of trombidid mites reveal novel predicted allergens and laterally-transferred genes associated with secondary metabolism.</title>
        <authorList>
            <person name="Dong X."/>
            <person name="Chaisiri K."/>
            <person name="Xia D."/>
            <person name="Armstrong S.D."/>
            <person name="Fang Y."/>
            <person name="Donnelly M.J."/>
            <person name="Kadowaki T."/>
            <person name="McGarry J.W."/>
            <person name="Darby A.C."/>
            <person name="Makepeace B.L."/>
        </authorList>
    </citation>
    <scope>NUCLEOTIDE SEQUENCE [LARGE SCALE GENOMIC DNA]</scope>
    <source>
        <strain evidence="13">UoL-WK</strain>
    </source>
</reference>
<organism evidence="13 14">
    <name type="scientific">Dinothrombium tinctorium</name>
    <dbReference type="NCBI Taxonomy" id="1965070"/>
    <lineage>
        <taxon>Eukaryota</taxon>
        <taxon>Metazoa</taxon>
        <taxon>Ecdysozoa</taxon>
        <taxon>Arthropoda</taxon>
        <taxon>Chelicerata</taxon>
        <taxon>Arachnida</taxon>
        <taxon>Acari</taxon>
        <taxon>Acariformes</taxon>
        <taxon>Trombidiformes</taxon>
        <taxon>Prostigmata</taxon>
        <taxon>Anystina</taxon>
        <taxon>Parasitengona</taxon>
        <taxon>Trombidioidea</taxon>
        <taxon>Trombidiidae</taxon>
        <taxon>Dinothrombium</taxon>
    </lineage>
</organism>
<keyword evidence="7" id="KW-0862">Zinc</keyword>
<dbReference type="STRING" id="1965070.A0A443R2G8"/>
<proteinExistence type="inferred from homology"/>
<dbReference type="SUPFAM" id="SSF49464">
    <property type="entry name" value="Carboxypeptidase regulatory domain-like"/>
    <property type="match status" value="2"/>
</dbReference>
<feature type="domain" description="Peptidase M14" evidence="12">
    <location>
        <begin position="491"/>
        <end position="786"/>
    </location>
</feature>
<evidence type="ECO:0000313" key="13">
    <source>
        <dbReference type="EMBL" id="RWS09438.1"/>
    </source>
</evidence>
<dbReference type="InterPro" id="IPR050753">
    <property type="entry name" value="Peptidase_M14_domain"/>
</dbReference>
<keyword evidence="10" id="KW-0812">Transmembrane</keyword>
<dbReference type="PROSITE" id="PS00132">
    <property type="entry name" value="CARBOXYPEPT_ZN_1"/>
    <property type="match status" value="2"/>
</dbReference>
<comment type="similarity">
    <text evidence="2 9">Belongs to the peptidase M14 family.</text>
</comment>
<dbReference type="EMBL" id="NCKU01002504">
    <property type="protein sequence ID" value="RWS09438.1"/>
    <property type="molecule type" value="Genomic_DNA"/>
</dbReference>